<dbReference type="SUPFAM" id="SSF47598">
    <property type="entry name" value="Ribbon-helix-helix"/>
    <property type="match status" value="1"/>
</dbReference>
<dbReference type="GO" id="GO:0006355">
    <property type="term" value="P:regulation of DNA-templated transcription"/>
    <property type="evidence" value="ECO:0007669"/>
    <property type="project" value="InterPro"/>
</dbReference>
<organism evidence="1 2">
    <name type="scientific">Desulfovibrio porci</name>
    <dbReference type="NCBI Taxonomy" id="2605782"/>
    <lineage>
        <taxon>Bacteria</taxon>
        <taxon>Pseudomonadati</taxon>
        <taxon>Thermodesulfobacteriota</taxon>
        <taxon>Desulfovibrionia</taxon>
        <taxon>Desulfovibrionales</taxon>
        <taxon>Desulfovibrionaceae</taxon>
        <taxon>Desulfovibrio</taxon>
    </lineage>
</organism>
<dbReference type="AlphaFoldDB" id="A0A6L5XK72"/>
<keyword evidence="2" id="KW-1185">Reference proteome</keyword>
<dbReference type="NCBIfam" id="NF047399">
    <property type="entry name" value="BrnA_antitoxin_add"/>
    <property type="match status" value="1"/>
</dbReference>
<dbReference type="EMBL" id="VUMH01000004">
    <property type="protein sequence ID" value="MSS27574.1"/>
    <property type="molecule type" value="Genomic_DNA"/>
</dbReference>
<sequence>MKASDFDKAFDEGASVMPFANMDKAQRPNRSKRVNVDFPQWMVDSLDREAQHLGVSRQALVKVWIANCLAREAHSLR</sequence>
<name>A0A6L5XK72_9BACT</name>
<accession>A0A6L5XK72</accession>
<dbReference type="RefSeq" id="WP_154510039.1">
    <property type="nucleotide sequence ID" value="NZ_VUMH01000004.1"/>
</dbReference>
<proteinExistence type="predicted"/>
<evidence type="ECO:0000313" key="1">
    <source>
        <dbReference type="EMBL" id="MSS27574.1"/>
    </source>
</evidence>
<dbReference type="Proteomes" id="UP000477488">
    <property type="component" value="Unassembled WGS sequence"/>
</dbReference>
<dbReference type="InterPro" id="IPR010985">
    <property type="entry name" value="Ribbon_hlx_hlx"/>
</dbReference>
<evidence type="ECO:0000313" key="2">
    <source>
        <dbReference type="Proteomes" id="UP000477488"/>
    </source>
</evidence>
<protein>
    <submittedName>
        <fullName evidence="1">Antitoxin</fullName>
    </submittedName>
</protein>
<gene>
    <name evidence="1" type="ORF">FYJ44_05815</name>
</gene>
<reference evidence="1 2" key="1">
    <citation type="submission" date="2019-09" db="EMBL/GenBank/DDBJ databases">
        <title>In-depth cultivation of the pig gut microbiome towards novel bacterial diversity and tailored functional studies.</title>
        <authorList>
            <person name="Wylensek D."/>
            <person name="Hitch T.C.A."/>
            <person name="Clavel T."/>
        </authorList>
    </citation>
    <scope>NUCLEOTIDE SEQUENCE [LARGE SCALE GENOMIC DNA]</scope>
    <source>
        <strain evidence="1 2">PG-178-WT-4</strain>
    </source>
</reference>
<comment type="caution">
    <text evidence="1">The sequence shown here is derived from an EMBL/GenBank/DDBJ whole genome shotgun (WGS) entry which is preliminary data.</text>
</comment>